<evidence type="ECO:0000256" key="3">
    <source>
        <dbReference type="ARBA" id="ARBA00022679"/>
    </source>
</evidence>
<dbReference type="Proteomes" id="UP000244811">
    <property type="component" value="Chromosome 2"/>
</dbReference>
<dbReference type="SUPFAM" id="SSF53448">
    <property type="entry name" value="Nucleotide-diphospho-sugar transferases"/>
    <property type="match status" value="1"/>
</dbReference>
<dbReference type="Pfam" id="PF00535">
    <property type="entry name" value="Glycos_transf_2"/>
    <property type="match status" value="1"/>
</dbReference>
<dbReference type="EC" id="2.4.1.83" evidence="4"/>
<comment type="catalytic activity">
    <reaction evidence="4">
        <text>a di-trans,poly-cis-dolichyl phosphate + GDP-alpha-D-mannose = a di-trans,poly-cis-dolichyl beta-D-mannosyl phosphate + GDP</text>
        <dbReference type="Rhea" id="RHEA:21184"/>
        <dbReference type="Rhea" id="RHEA-COMP:19498"/>
        <dbReference type="Rhea" id="RHEA-COMP:19501"/>
        <dbReference type="ChEBI" id="CHEBI:57527"/>
        <dbReference type="ChEBI" id="CHEBI:57683"/>
        <dbReference type="ChEBI" id="CHEBI:58189"/>
        <dbReference type="ChEBI" id="CHEBI:58211"/>
    </reaction>
</comment>
<keyword evidence="2 4" id="KW-0328">Glycosyltransferase</keyword>
<keyword evidence="4" id="KW-0256">Endoplasmic reticulum</keyword>
<dbReference type="InterPro" id="IPR039528">
    <property type="entry name" value="DPM1-like"/>
</dbReference>
<comment type="pathway">
    <text evidence="4">Protein modification; protein glycosylation.</text>
</comment>
<comment type="subunit">
    <text evidence="4">Component of the dolichol-phosphate mannose (DPM) synthase complex.</text>
</comment>
<evidence type="ECO:0000313" key="6">
    <source>
        <dbReference type="EMBL" id="UKK01740.2"/>
    </source>
</evidence>
<dbReference type="GO" id="GO:0006506">
    <property type="term" value="P:GPI anchor biosynthetic process"/>
    <property type="evidence" value="ECO:0007669"/>
    <property type="project" value="TreeGrafter"/>
</dbReference>
<name>A0A976MDZ9_THEOR</name>
<accession>A0A976MDZ9</accession>
<evidence type="ECO:0000256" key="2">
    <source>
        <dbReference type="ARBA" id="ARBA00022676"/>
    </source>
</evidence>
<comment type="subcellular location">
    <subcellularLocation>
        <location evidence="4">Endoplasmic reticulum</location>
    </subcellularLocation>
</comment>
<evidence type="ECO:0000256" key="1">
    <source>
        <dbReference type="ARBA" id="ARBA00006739"/>
    </source>
</evidence>
<organism evidence="6 7">
    <name type="scientific">Theileria orientalis</name>
    <dbReference type="NCBI Taxonomy" id="68886"/>
    <lineage>
        <taxon>Eukaryota</taxon>
        <taxon>Sar</taxon>
        <taxon>Alveolata</taxon>
        <taxon>Apicomplexa</taxon>
        <taxon>Aconoidasida</taxon>
        <taxon>Piroplasmida</taxon>
        <taxon>Theileriidae</taxon>
        <taxon>Theileria</taxon>
    </lineage>
</organism>
<dbReference type="AlphaFoldDB" id="A0A976MDZ9"/>
<dbReference type="GO" id="GO:0005789">
    <property type="term" value="C:endoplasmic reticulum membrane"/>
    <property type="evidence" value="ECO:0007669"/>
    <property type="project" value="TreeGrafter"/>
</dbReference>
<evidence type="ECO:0000256" key="4">
    <source>
        <dbReference type="RuleBase" id="RU365083"/>
    </source>
</evidence>
<evidence type="ECO:0000259" key="5">
    <source>
        <dbReference type="Pfam" id="PF00535"/>
    </source>
</evidence>
<dbReference type="InterPro" id="IPR029044">
    <property type="entry name" value="Nucleotide-diphossugar_trans"/>
</dbReference>
<keyword evidence="3 4" id="KW-0808">Transferase</keyword>
<dbReference type="PANTHER" id="PTHR43398">
    <property type="entry name" value="DOLICHOL-PHOSPHATE MANNOSYLTRANSFERASE SUBUNIT 1"/>
    <property type="match status" value="1"/>
</dbReference>
<reference evidence="6" key="1">
    <citation type="submission" date="2022-07" db="EMBL/GenBank/DDBJ databases">
        <title>Evaluation of T. orientalis genome assembly methods using nanopore sequencing and analysis of variation between genomes.</title>
        <authorList>
            <person name="Yam J."/>
            <person name="Micallef M.L."/>
            <person name="Liu M."/>
            <person name="Djordjevic S.P."/>
            <person name="Bogema D.R."/>
            <person name="Jenkins C."/>
        </authorList>
    </citation>
    <scope>NUCLEOTIDE SEQUENCE</scope>
    <source>
        <strain evidence="6">Goon Nure</strain>
    </source>
</reference>
<dbReference type="CDD" id="cd06442">
    <property type="entry name" value="DPM1_like"/>
    <property type="match status" value="1"/>
</dbReference>
<dbReference type="Gene3D" id="3.90.550.10">
    <property type="entry name" value="Spore Coat Polysaccharide Biosynthesis Protein SpsA, Chain A"/>
    <property type="match status" value="1"/>
</dbReference>
<gene>
    <name evidence="6" type="ORF">MACK_001093</name>
</gene>
<feature type="domain" description="Glycosyltransferase 2-like" evidence="5">
    <location>
        <begin position="9"/>
        <end position="176"/>
    </location>
</feature>
<protein>
    <recommendedName>
        <fullName evidence="4">Dolichol-phosphate mannosyltransferase subunit 1</fullName>
        <ecNumber evidence="4">2.4.1.83</ecNumber>
    </recommendedName>
</protein>
<dbReference type="GO" id="GO:0035269">
    <property type="term" value="P:protein O-linked glycosylation via mannose"/>
    <property type="evidence" value="ECO:0007669"/>
    <property type="project" value="TreeGrafter"/>
</dbReference>
<dbReference type="FunFam" id="3.90.550.10:FF:000122">
    <property type="entry name" value="Dolichol-phosphate mannosyltransferase subunit 1"/>
    <property type="match status" value="1"/>
</dbReference>
<dbReference type="InterPro" id="IPR001173">
    <property type="entry name" value="Glyco_trans_2-like"/>
</dbReference>
<proteinExistence type="inferred from homology"/>
<comment type="similarity">
    <text evidence="1 4">Belongs to the glycosyltransferase 2 family.</text>
</comment>
<evidence type="ECO:0000313" key="7">
    <source>
        <dbReference type="Proteomes" id="UP000244811"/>
    </source>
</evidence>
<dbReference type="EMBL" id="CP056071">
    <property type="protein sequence ID" value="UKK01740.2"/>
    <property type="molecule type" value="Genomic_DNA"/>
</dbReference>
<dbReference type="GO" id="GO:0004582">
    <property type="term" value="F:dolichyl-phosphate beta-D-mannosyltransferase activity"/>
    <property type="evidence" value="ECO:0007669"/>
    <property type="project" value="UniProtKB-UniRule"/>
</dbReference>
<dbReference type="PANTHER" id="PTHR43398:SF1">
    <property type="entry name" value="DOLICHOL-PHOSPHATE MANNOSYLTRANSFERASE SUBUNIT 1"/>
    <property type="match status" value="1"/>
</dbReference>
<dbReference type="GO" id="GO:0006488">
    <property type="term" value="P:dolichol-linked oligosaccharide biosynthetic process"/>
    <property type="evidence" value="ECO:0007669"/>
    <property type="project" value="TreeGrafter"/>
</dbReference>
<comment type="function">
    <text evidence="4">Transfers mannose from GDP-mannose to dolichol monophosphate to form dolichol phosphate mannose (Dol-P-Man) which is the mannosyl donor in pathways leading to N-glycosylation, glycosyl phosphatidylinositol membrane anchoring, and O-mannosylation of proteins.</text>
</comment>
<sequence>MTKEVEGLSIIVPTYNEKDNIAFLLYLIKRYLFPLNIDYEIILVDDNSPDGTADVAEKLKELLNLPLKLVKRPGKLGLGSSYIEGVKHSKYPLVLIMDADLSHHPKYIPEMVSKYRKFGYDVVSGTRYDRGGGASNWPFSRILISKTLNFVCRILFRPKFTDLTGSYRLYRKELLNSVVHKIYNKGFLFQIEMALRCDRMNATIGEVPIVFVERIFGCSKFGIFIFNIFQLNPYLGILEVKRSVVGLLRLMWDF</sequence>